<protein>
    <submittedName>
        <fullName evidence="2">Uncharacterized protein</fullName>
    </submittedName>
</protein>
<name>A0A4Y2P8Q6_ARAVE</name>
<feature type="non-terminal residue" evidence="2">
    <location>
        <position position="1"/>
    </location>
</feature>
<evidence type="ECO:0000256" key="1">
    <source>
        <dbReference type="SAM" id="MobiDB-lite"/>
    </source>
</evidence>
<dbReference type="EMBL" id="BGPR01213658">
    <property type="protein sequence ID" value="GBN47442.1"/>
    <property type="molecule type" value="Genomic_DNA"/>
</dbReference>
<proteinExistence type="predicted"/>
<evidence type="ECO:0000313" key="2">
    <source>
        <dbReference type="EMBL" id="GBN47442.1"/>
    </source>
</evidence>
<evidence type="ECO:0000313" key="3">
    <source>
        <dbReference type="Proteomes" id="UP000499080"/>
    </source>
</evidence>
<gene>
    <name evidence="2" type="ORF">AVEN_61857_1</name>
</gene>
<dbReference type="Proteomes" id="UP000499080">
    <property type="component" value="Unassembled WGS sequence"/>
</dbReference>
<feature type="region of interest" description="Disordered" evidence="1">
    <location>
        <begin position="1"/>
        <end position="33"/>
    </location>
</feature>
<dbReference type="AlphaFoldDB" id="A0A4Y2P8Q6"/>
<comment type="caution">
    <text evidence="2">The sequence shown here is derived from an EMBL/GenBank/DDBJ whole genome shotgun (WGS) entry which is preliminary data.</text>
</comment>
<keyword evidence="3" id="KW-1185">Reference proteome</keyword>
<accession>A0A4Y2P8Q6</accession>
<organism evidence="2 3">
    <name type="scientific">Araneus ventricosus</name>
    <name type="common">Orbweaver spider</name>
    <name type="synonym">Epeira ventricosa</name>
    <dbReference type="NCBI Taxonomy" id="182803"/>
    <lineage>
        <taxon>Eukaryota</taxon>
        <taxon>Metazoa</taxon>
        <taxon>Ecdysozoa</taxon>
        <taxon>Arthropoda</taxon>
        <taxon>Chelicerata</taxon>
        <taxon>Arachnida</taxon>
        <taxon>Araneae</taxon>
        <taxon>Araneomorphae</taxon>
        <taxon>Entelegynae</taxon>
        <taxon>Araneoidea</taxon>
        <taxon>Araneidae</taxon>
        <taxon>Araneus</taxon>
    </lineage>
</organism>
<sequence>IFGPRMLSQDIRGRRSKNTRSANEPVAMKSPAP</sequence>
<reference evidence="2 3" key="1">
    <citation type="journal article" date="2019" name="Sci. Rep.">
        <title>Orb-weaving spider Araneus ventricosus genome elucidates the spidroin gene catalogue.</title>
        <authorList>
            <person name="Kono N."/>
            <person name="Nakamura H."/>
            <person name="Ohtoshi R."/>
            <person name="Moran D.A.P."/>
            <person name="Shinohara A."/>
            <person name="Yoshida Y."/>
            <person name="Fujiwara M."/>
            <person name="Mori M."/>
            <person name="Tomita M."/>
            <person name="Arakawa K."/>
        </authorList>
    </citation>
    <scope>NUCLEOTIDE SEQUENCE [LARGE SCALE GENOMIC DNA]</scope>
</reference>